<keyword evidence="5" id="KW-0808">Transferase</keyword>
<dbReference type="InterPro" id="IPR036097">
    <property type="entry name" value="HisK_dim/P_sf"/>
</dbReference>
<evidence type="ECO:0000313" key="15">
    <source>
        <dbReference type="Proteomes" id="UP001597302"/>
    </source>
</evidence>
<dbReference type="SUPFAM" id="SSF47384">
    <property type="entry name" value="Homodimeric domain of signal transducing histidine kinase"/>
    <property type="match status" value="1"/>
</dbReference>
<dbReference type="InterPro" id="IPR005467">
    <property type="entry name" value="His_kinase_dom"/>
</dbReference>
<evidence type="ECO:0000256" key="3">
    <source>
        <dbReference type="ARBA" id="ARBA00012438"/>
    </source>
</evidence>
<feature type="domain" description="Histidine kinase" evidence="12">
    <location>
        <begin position="204"/>
        <end position="413"/>
    </location>
</feature>
<sequence length="413" mass="45122">MQDWIRDQMRGDAQTLKAVYQEEGEASLIAIIDGLSYVSFEKTRLYQLLDADGNVLSGNIPAPLIGAIPTQMAANDSRLAVHPPYEVDVYWLREDTLGPYRLIQGAGNHLVAEILEALAAALLLGYVSVIILGLIVGVRVGRITEQRITSISAVMADVSAGQLAARVPTRETAKDDLSRVSAGINGMLDQIGRLLESQQQISNDIAHDMRTPLQRLRQRLERMSQTGTVEPEDLLACQRQTDDIITTFNALLRIAQIEARNRHSRFENVDIIEILTVVAEVFEPAAEEAGIELVAPISGQGLIVTGDRGLLMQMFSNLVENAIRHCPSGTSITLAAASETHSITAFVADTGPGIDRTDHDRIFRRFFRIEGSRNTSGHGLGLSLVKAIADMHGATIAVRDNNPGALFEIRFEL</sequence>
<dbReference type="Proteomes" id="UP001597302">
    <property type="component" value="Unassembled WGS sequence"/>
</dbReference>
<feature type="domain" description="HAMP" evidence="13">
    <location>
        <begin position="142"/>
        <end position="196"/>
    </location>
</feature>
<dbReference type="EMBL" id="JBHTOQ010000080">
    <property type="protein sequence ID" value="MFD1483550.1"/>
    <property type="molecule type" value="Genomic_DNA"/>
</dbReference>
<keyword evidence="4" id="KW-0597">Phosphoprotein</keyword>
<keyword evidence="6 11" id="KW-0812">Transmembrane</keyword>
<evidence type="ECO:0000256" key="7">
    <source>
        <dbReference type="ARBA" id="ARBA00022777"/>
    </source>
</evidence>
<keyword evidence="10 11" id="KW-0472">Membrane</keyword>
<dbReference type="InterPro" id="IPR036890">
    <property type="entry name" value="HATPase_C_sf"/>
</dbReference>
<reference evidence="15" key="1">
    <citation type="journal article" date="2019" name="Int. J. Syst. Evol. Microbiol.">
        <title>The Global Catalogue of Microorganisms (GCM) 10K type strain sequencing project: providing services to taxonomists for standard genome sequencing and annotation.</title>
        <authorList>
            <consortium name="The Broad Institute Genomics Platform"/>
            <consortium name="The Broad Institute Genome Sequencing Center for Infectious Disease"/>
            <person name="Wu L."/>
            <person name="Ma J."/>
        </authorList>
    </citation>
    <scope>NUCLEOTIDE SEQUENCE [LARGE SCALE GENOMIC DNA]</scope>
    <source>
        <strain evidence="15">CCM 8875</strain>
    </source>
</reference>
<keyword evidence="9" id="KW-0902">Two-component regulatory system</keyword>
<dbReference type="InterPro" id="IPR003594">
    <property type="entry name" value="HATPase_dom"/>
</dbReference>
<dbReference type="CDD" id="cd00075">
    <property type="entry name" value="HATPase"/>
    <property type="match status" value="1"/>
</dbReference>
<dbReference type="InterPro" id="IPR003660">
    <property type="entry name" value="HAMP_dom"/>
</dbReference>
<dbReference type="PROSITE" id="PS50885">
    <property type="entry name" value="HAMP"/>
    <property type="match status" value="1"/>
</dbReference>
<dbReference type="InterPro" id="IPR050428">
    <property type="entry name" value="TCS_sensor_his_kinase"/>
</dbReference>
<evidence type="ECO:0000256" key="5">
    <source>
        <dbReference type="ARBA" id="ARBA00022679"/>
    </source>
</evidence>
<proteinExistence type="predicted"/>
<dbReference type="SUPFAM" id="SSF55874">
    <property type="entry name" value="ATPase domain of HSP90 chaperone/DNA topoisomerase II/histidine kinase"/>
    <property type="match status" value="1"/>
</dbReference>
<accession>A0ABW4E4Z4</accession>
<dbReference type="RefSeq" id="WP_165571048.1">
    <property type="nucleotide sequence ID" value="NZ_CBCSAJ010000056.1"/>
</dbReference>
<dbReference type="Gene3D" id="1.10.287.130">
    <property type="match status" value="1"/>
</dbReference>
<name>A0ABW4E4Z4_9RHOB</name>
<dbReference type="SMART" id="SM00304">
    <property type="entry name" value="HAMP"/>
    <property type="match status" value="1"/>
</dbReference>
<comment type="catalytic activity">
    <reaction evidence="1">
        <text>ATP + protein L-histidine = ADP + protein N-phospho-L-histidine.</text>
        <dbReference type="EC" id="2.7.13.3"/>
    </reaction>
</comment>
<dbReference type="PROSITE" id="PS50109">
    <property type="entry name" value="HIS_KIN"/>
    <property type="match status" value="1"/>
</dbReference>
<evidence type="ECO:0000256" key="9">
    <source>
        <dbReference type="ARBA" id="ARBA00023012"/>
    </source>
</evidence>
<evidence type="ECO:0000256" key="6">
    <source>
        <dbReference type="ARBA" id="ARBA00022692"/>
    </source>
</evidence>
<dbReference type="PANTHER" id="PTHR45436">
    <property type="entry name" value="SENSOR HISTIDINE KINASE YKOH"/>
    <property type="match status" value="1"/>
</dbReference>
<comment type="subcellular location">
    <subcellularLocation>
        <location evidence="2">Membrane</location>
    </subcellularLocation>
</comment>
<dbReference type="GO" id="GO:0016301">
    <property type="term" value="F:kinase activity"/>
    <property type="evidence" value="ECO:0007669"/>
    <property type="project" value="UniProtKB-KW"/>
</dbReference>
<dbReference type="Gene3D" id="3.30.565.10">
    <property type="entry name" value="Histidine kinase-like ATPase, C-terminal domain"/>
    <property type="match status" value="1"/>
</dbReference>
<evidence type="ECO:0000256" key="10">
    <source>
        <dbReference type="ARBA" id="ARBA00023136"/>
    </source>
</evidence>
<dbReference type="PANTHER" id="PTHR45436:SF8">
    <property type="entry name" value="HISTIDINE KINASE"/>
    <property type="match status" value="1"/>
</dbReference>
<keyword evidence="7 14" id="KW-0418">Kinase</keyword>
<evidence type="ECO:0000259" key="13">
    <source>
        <dbReference type="PROSITE" id="PS50885"/>
    </source>
</evidence>
<keyword evidence="15" id="KW-1185">Reference proteome</keyword>
<evidence type="ECO:0000256" key="8">
    <source>
        <dbReference type="ARBA" id="ARBA00022989"/>
    </source>
</evidence>
<evidence type="ECO:0000256" key="2">
    <source>
        <dbReference type="ARBA" id="ARBA00004370"/>
    </source>
</evidence>
<evidence type="ECO:0000256" key="4">
    <source>
        <dbReference type="ARBA" id="ARBA00022553"/>
    </source>
</evidence>
<dbReference type="PRINTS" id="PR00344">
    <property type="entry name" value="BCTRLSENSOR"/>
</dbReference>
<dbReference type="InterPro" id="IPR003661">
    <property type="entry name" value="HisK_dim/P_dom"/>
</dbReference>
<protein>
    <recommendedName>
        <fullName evidence="3">histidine kinase</fullName>
        <ecNumber evidence="3">2.7.13.3</ecNumber>
    </recommendedName>
</protein>
<evidence type="ECO:0000256" key="1">
    <source>
        <dbReference type="ARBA" id="ARBA00000085"/>
    </source>
</evidence>
<dbReference type="Pfam" id="PF02518">
    <property type="entry name" value="HATPase_c"/>
    <property type="match status" value="1"/>
</dbReference>
<feature type="transmembrane region" description="Helical" evidence="11">
    <location>
        <begin position="117"/>
        <end position="138"/>
    </location>
</feature>
<keyword evidence="8 11" id="KW-1133">Transmembrane helix</keyword>
<evidence type="ECO:0000313" key="14">
    <source>
        <dbReference type="EMBL" id="MFD1483550.1"/>
    </source>
</evidence>
<dbReference type="InterPro" id="IPR004358">
    <property type="entry name" value="Sig_transdc_His_kin-like_C"/>
</dbReference>
<organism evidence="14 15">
    <name type="scientific">Paracoccus nototheniae</name>
    <dbReference type="NCBI Taxonomy" id="2489002"/>
    <lineage>
        <taxon>Bacteria</taxon>
        <taxon>Pseudomonadati</taxon>
        <taxon>Pseudomonadota</taxon>
        <taxon>Alphaproteobacteria</taxon>
        <taxon>Rhodobacterales</taxon>
        <taxon>Paracoccaceae</taxon>
        <taxon>Paracoccus</taxon>
    </lineage>
</organism>
<evidence type="ECO:0000259" key="12">
    <source>
        <dbReference type="PROSITE" id="PS50109"/>
    </source>
</evidence>
<comment type="caution">
    <text evidence="14">The sequence shown here is derived from an EMBL/GenBank/DDBJ whole genome shotgun (WGS) entry which is preliminary data.</text>
</comment>
<dbReference type="CDD" id="cd00082">
    <property type="entry name" value="HisKA"/>
    <property type="match status" value="1"/>
</dbReference>
<evidence type="ECO:0000256" key="11">
    <source>
        <dbReference type="SAM" id="Phobius"/>
    </source>
</evidence>
<dbReference type="SMART" id="SM00387">
    <property type="entry name" value="HATPase_c"/>
    <property type="match status" value="1"/>
</dbReference>
<gene>
    <name evidence="14" type="ORF">ACFQ5P_19855</name>
</gene>
<dbReference type="EC" id="2.7.13.3" evidence="3"/>
<dbReference type="SMART" id="SM00388">
    <property type="entry name" value="HisKA"/>
    <property type="match status" value="1"/>
</dbReference>